<organism evidence="1 2">
    <name type="scientific">Romanomermis culicivorax</name>
    <name type="common">Nematode worm</name>
    <dbReference type="NCBI Taxonomy" id="13658"/>
    <lineage>
        <taxon>Eukaryota</taxon>
        <taxon>Metazoa</taxon>
        <taxon>Ecdysozoa</taxon>
        <taxon>Nematoda</taxon>
        <taxon>Enoplea</taxon>
        <taxon>Dorylaimia</taxon>
        <taxon>Mermithida</taxon>
        <taxon>Mermithoidea</taxon>
        <taxon>Mermithidae</taxon>
        <taxon>Romanomermis</taxon>
    </lineage>
</organism>
<sequence length="70" mass="8347">MYKEILSTLPEVQSTIVDDCRRLSLIVADCRQQKALDFSTSELRFRQISYSFLIITHCRRLNPRDRRQKS</sequence>
<keyword evidence="1" id="KW-1185">Reference proteome</keyword>
<dbReference type="Proteomes" id="UP000887565">
    <property type="component" value="Unplaced"/>
</dbReference>
<dbReference type="WBParaSite" id="nRc.2.0.1.t25275-RA">
    <property type="protein sequence ID" value="nRc.2.0.1.t25275-RA"/>
    <property type="gene ID" value="nRc.2.0.1.g25275"/>
</dbReference>
<reference evidence="2" key="1">
    <citation type="submission" date="2022-11" db="UniProtKB">
        <authorList>
            <consortium name="WormBaseParasite"/>
        </authorList>
    </citation>
    <scope>IDENTIFICATION</scope>
</reference>
<evidence type="ECO:0000313" key="2">
    <source>
        <dbReference type="WBParaSite" id="nRc.2.0.1.t25275-RA"/>
    </source>
</evidence>
<dbReference type="AlphaFoldDB" id="A0A915JFG5"/>
<protein>
    <submittedName>
        <fullName evidence="2">Uncharacterized protein</fullName>
    </submittedName>
</protein>
<accession>A0A915JFG5</accession>
<evidence type="ECO:0000313" key="1">
    <source>
        <dbReference type="Proteomes" id="UP000887565"/>
    </source>
</evidence>
<name>A0A915JFG5_ROMCU</name>
<proteinExistence type="predicted"/>